<keyword evidence="3 7" id="KW-0067">ATP-binding</keyword>
<evidence type="ECO:0000256" key="1">
    <source>
        <dbReference type="ARBA" id="ARBA00022448"/>
    </source>
</evidence>
<dbReference type="RefSeq" id="WP_229158707.1">
    <property type="nucleotide sequence ID" value="NZ_JAJEWP010000001.1"/>
</dbReference>
<feature type="domain" description="ABC transporter" evidence="6">
    <location>
        <begin position="4"/>
        <end position="229"/>
    </location>
</feature>
<dbReference type="Gene3D" id="3.40.50.300">
    <property type="entry name" value="P-loop containing nucleotide triphosphate hydrolases"/>
    <property type="match status" value="1"/>
</dbReference>
<evidence type="ECO:0000256" key="2">
    <source>
        <dbReference type="ARBA" id="ARBA00022741"/>
    </source>
</evidence>
<dbReference type="Pfam" id="PF00005">
    <property type="entry name" value="ABC_tran"/>
    <property type="match status" value="1"/>
</dbReference>
<dbReference type="SMART" id="SM00382">
    <property type="entry name" value="AAA"/>
    <property type="match status" value="1"/>
</dbReference>
<dbReference type="EMBL" id="JAJEWP010000001">
    <property type="protein sequence ID" value="MCC2616073.1"/>
    <property type="molecule type" value="Genomic_DNA"/>
</dbReference>
<reference evidence="7 8" key="1">
    <citation type="submission" date="2021-10" db="EMBL/GenBank/DDBJ databases">
        <title>Draft genome of Aestuariibacter halophilus JC2043.</title>
        <authorList>
            <person name="Emsley S.A."/>
            <person name="Pfannmuller K.M."/>
            <person name="Ushijima B."/>
            <person name="Saw J.H."/>
            <person name="Videau P."/>
        </authorList>
    </citation>
    <scope>NUCLEOTIDE SEQUENCE [LARGE SCALE GENOMIC DNA]</scope>
    <source>
        <strain evidence="7 8">JC2043</strain>
    </source>
</reference>
<comment type="function">
    <text evidence="5">Part of the ABC transporter complex HmuTUV involved in hemin import. Responsible for energy coupling to the transport system.</text>
</comment>
<dbReference type="Proteomes" id="UP001520878">
    <property type="component" value="Unassembled WGS sequence"/>
</dbReference>
<keyword evidence="8" id="KW-1185">Reference proteome</keyword>
<keyword evidence="1" id="KW-0813">Transport</keyword>
<dbReference type="PANTHER" id="PTHR42794">
    <property type="entry name" value="HEMIN IMPORT ATP-BINDING PROTEIN HMUV"/>
    <property type="match status" value="1"/>
</dbReference>
<gene>
    <name evidence="7" type="ORF">LJ739_07455</name>
</gene>
<dbReference type="SUPFAM" id="SSF52540">
    <property type="entry name" value="P-loop containing nucleoside triphosphate hydrolases"/>
    <property type="match status" value="1"/>
</dbReference>
<dbReference type="InterPro" id="IPR003593">
    <property type="entry name" value="AAA+_ATPase"/>
</dbReference>
<keyword evidence="2" id="KW-0547">Nucleotide-binding</keyword>
<evidence type="ECO:0000256" key="3">
    <source>
        <dbReference type="ARBA" id="ARBA00022840"/>
    </source>
</evidence>
<keyword evidence="4" id="KW-1278">Translocase</keyword>
<protein>
    <submittedName>
        <fullName evidence="7">ATP-binding cassette domain-containing protein</fullName>
    </submittedName>
</protein>
<evidence type="ECO:0000256" key="4">
    <source>
        <dbReference type="ARBA" id="ARBA00022967"/>
    </source>
</evidence>
<dbReference type="PROSITE" id="PS50893">
    <property type="entry name" value="ABC_TRANSPORTER_2"/>
    <property type="match status" value="1"/>
</dbReference>
<dbReference type="InterPro" id="IPR027417">
    <property type="entry name" value="P-loop_NTPase"/>
</dbReference>
<evidence type="ECO:0000313" key="7">
    <source>
        <dbReference type="EMBL" id="MCC2616073.1"/>
    </source>
</evidence>
<organism evidence="7 8">
    <name type="scientific">Fluctibacter halophilus</name>
    <dbReference type="NCBI Taxonomy" id="226011"/>
    <lineage>
        <taxon>Bacteria</taxon>
        <taxon>Pseudomonadati</taxon>
        <taxon>Pseudomonadota</taxon>
        <taxon>Gammaproteobacteria</taxon>
        <taxon>Alteromonadales</taxon>
        <taxon>Alteromonadaceae</taxon>
        <taxon>Fluctibacter</taxon>
    </lineage>
</organism>
<dbReference type="PANTHER" id="PTHR42794:SF1">
    <property type="entry name" value="HEMIN IMPORT ATP-BINDING PROTEIN HMUV"/>
    <property type="match status" value="1"/>
</dbReference>
<comment type="caution">
    <text evidence="7">The sequence shown here is derived from an EMBL/GenBank/DDBJ whole genome shotgun (WGS) entry which is preliminary data.</text>
</comment>
<name>A0ABS8G6C2_9ALTE</name>
<proteinExistence type="predicted"/>
<dbReference type="InterPro" id="IPR003439">
    <property type="entry name" value="ABC_transporter-like_ATP-bd"/>
</dbReference>
<sequence>MNGLQLQEAAVASRLAPLSMTWQAGQMVHVIGPNGAGKSTLLHSMAGLLPLSHGRVLWNGTDVDGYALSELARQRALLLQQPPSVFALTAADALQFFSSHTLPEALLDATEIGPFLARPLNQLSGGEARRVHVCRVLLSIWPALMAGEGLVLLDEPTLGLDFRHQHLLFHLLQWLAGKGNLVVVSHHDLSLCEAYADKVLVLRDGQVLASGEPHDVMSAKTLSRAFDCDVIAHEGVCAHRLFQTSLEKP</sequence>
<evidence type="ECO:0000259" key="6">
    <source>
        <dbReference type="PROSITE" id="PS50893"/>
    </source>
</evidence>
<evidence type="ECO:0000313" key="8">
    <source>
        <dbReference type="Proteomes" id="UP001520878"/>
    </source>
</evidence>
<evidence type="ECO:0000256" key="5">
    <source>
        <dbReference type="ARBA" id="ARBA00037066"/>
    </source>
</evidence>
<dbReference type="GO" id="GO:0005524">
    <property type="term" value="F:ATP binding"/>
    <property type="evidence" value="ECO:0007669"/>
    <property type="project" value="UniProtKB-KW"/>
</dbReference>
<accession>A0ABS8G6C2</accession>